<dbReference type="Proteomes" id="UP000621500">
    <property type="component" value="Unassembled WGS sequence"/>
</dbReference>
<comment type="caution">
    <text evidence="6">The sequence shown here is derived from an EMBL/GenBank/DDBJ whole genome shotgun (WGS) entry which is preliminary data.</text>
</comment>
<accession>A0ABQ4ERG6</accession>
<name>A0ABQ4ERG6_9ACTN</name>
<dbReference type="RefSeq" id="WP_203858673.1">
    <property type="nucleotide sequence ID" value="NZ_BAAAZQ010000001.1"/>
</dbReference>
<protein>
    <recommendedName>
        <fullName evidence="8">DoxX family protein</fullName>
    </recommendedName>
</protein>
<evidence type="ECO:0000256" key="1">
    <source>
        <dbReference type="ARBA" id="ARBA00004141"/>
    </source>
</evidence>
<keyword evidence="3 5" id="KW-1133">Transmembrane helix</keyword>
<evidence type="ECO:0000256" key="4">
    <source>
        <dbReference type="ARBA" id="ARBA00023136"/>
    </source>
</evidence>
<keyword evidence="4 5" id="KW-0472">Membrane</keyword>
<feature type="transmembrane region" description="Helical" evidence="5">
    <location>
        <begin position="101"/>
        <end position="119"/>
    </location>
</feature>
<proteinExistence type="predicted"/>
<reference evidence="6 7" key="1">
    <citation type="submission" date="2021-01" db="EMBL/GenBank/DDBJ databases">
        <title>Whole genome shotgun sequence of Plantactinospora mayteni NBRC 109088.</title>
        <authorList>
            <person name="Komaki H."/>
            <person name="Tamura T."/>
        </authorList>
    </citation>
    <scope>NUCLEOTIDE SEQUENCE [LARGE SCALE GENOMIC DNA]</scope>
    <source>
        <strain evidence="6 7">NBRC 109088</strain>
    </source>
</reference>
<organism evidence="6 7">
    <name type="scientific">Plantactinospora mayteni</name>
    <dbReference type="NCBI Taxonomy" id="566021"/>
    <lineage>
        <taxon>Bacteria</taxon>
        <taxon>Bacillati</taxon>
        <taxon>Actinomycetota</taxon>
        <taxon>Actinomycetes</taxon>
        <taxon>Micromonosporales</taxon>
        <taxon>Micromonosporaceae</taxon>
        <taxon>Plantactinospora</taxon>
    </lineage>
</organism>
<feature type="transmembrane region" description="Helical" evidence="5">
    <location>
        <begin position="69"/>
        <end position="89"/>
    </location>
</feature>
<evidence type="ECO:0000256" key="3">
    <source>
        <dbReference type="ARBA" id="ARBA00022989"/>
    </source>
</evidence>
<dbReference type="InterPro" id="IPR032808">
    <property type="entry name" value="DoxX"/>
</dbReference>
<evidence type="ECO:0000256" key="5">
    <source>
        <dbReference type="SAM" id="Phobius"/>
    </source>
</evidence>
<feature type="transmembrane region" description="Helical" evidence="5">
    <location>
        <begin position="44"/>
        <end position="62"/>
    </location>
</feature>
<sequence>MNIALWTTACLLALAFLGSGVTKVVKSRDDVVAAYPWAEDYSQGQIRLIGAAEILGAVGLIVPPAVGVLSVLGPIAGAGLAVLMAGAVIVHLRRGETNNVVFPLVLLVPATALAVLRFGPFAF</sequence>
<comment type="subcellular location">
    <subcellularLocation>
        <location evidence="1">Membrane</location>
        <topology evidence="1">Multi-pass membrane protein</topology>
    </subcellularLocation>
</comment>
<keyword evidence="7" id="KW-1185">Reference proteome</keyword>
<evidence type="ECO:0000313" key="6">
    <source>
        <dbReference type="EMBL" id="GIG97200.1"/>
    </source>
</evidence>
<evidence type="ECO:0008006" key="8">
    <source>
        <dbReference type="Google" id="ProtNLM"/>
    </source>
</evidence>
<evidence type="ECO:0000313" key="7">
    <source>
        <dbReference type="Proteomes" id="UP000621500"/>
    </source>
</evidence>
<keyword evidence="2 5" id="KW-0812">Transmembrane</keyword>
<gene>
    <name evidence="6" type="ORF">Pma05_37730</name>
</gene>
<dbReference type="EMBL" id="BONX01000023">
    <property type="protein sequence ID" value="GIG97200.1"/>
    <property type="molecule type" value="Genomic_DNA"/>
</dbReference>
<dbReference type="Pfam" id="PF13564">
    <property type="entry name" value="DoxX_2"/>
    <property type="match status" value="1"/>
</dbReference>
<evidence type="ECO:0000256" key="2">
    <source>
        <dbReference type="ARBA" id="ARBA00022692"/>
    </source>
</evidence>